<keyword evidence="4 5" id="KW-0732">Signal</keyword>
<evidence type="ECO:0000256" key="4">
    <source>
        <dbReference type="ARBA" id="ARBA00022729"/>
    </source>
</evidence>
<reference evidence="6" key="1">
    <citation type="journal article" date="2013" name="Genetics">
        <title>The draft genome and transcriptome of Panagrellus redivivus are shaped by the harsh demands of a free-living lifestyle.</title>
        <authorList>
            <person name="Srinivasan J."/>
            <person name="Dillman A.R."/>
            <person name="Macchietto M.G."/>
            <person name="Heikkinen L."/>
            <person name="Lakso M."/>
            <person name="Fracchia K.M."/>
            <person name="Antoshechkin I."/>
            <person name="Mortazavi A."/>
            <person name="Wong G."/>
            <person name="Sternberg P.W."/>
        </authorList>
    </citation>
    <scope>NUCLEOTIDE SEQUENCE [LARGE SCALE GENOMIC DNA]</scope>
    <source>
        <strain evidence="6">MT8872</strain>
    </source>
</reference>
<proteinExistence type="inferred from homology"/>
<organism evidence="6 7">
    <name type="scientific">Panagrellus redivivus</name>
    <name type="common">Microworm</name>
    <dbReference type="NCBI Taxonomy" id="6233"/>
    <lineage>
        <taxon>Eukaryota</taxon>
        <taxon>Metazoa</taxon>
        <taxon>Ecdysozoa</taxon>
        <taxon>Nematoda</taxon>
        <taxon>Chromadorea</taxon>
        <taxon>Rhabditida</taxon>
        <taxon>Tylenchina</taxon>
        <taxon>Panagrolaimomorpha</taxon>
        <taxon>Panagrolaimoidea</taxon>
        <taxon>Panagrolaimidae</taxon>
        <taxon>Panagrellus</taxon>
    </lineage>
</organism>
<dbReference type="InterPro" id="IPR001534">
    <property type="entry name" value="Transthyretin-like"/>
</dbReference>
<dbReference type="Gene3D" id="2.60.40.3330">
    <property type="match status" value="1"/>
</dbReference>
<dbReference type="WBParaSite" id="Pan_g3603.t1">
    <property type="protein sequence ID" value="Pan_g3603.t1"/>
    <property type="gene ID" value="Pan_g3603"/>
</dbReference>
<evidence type="ECO:0000256" key="3">
    <source>
        <dbReference type="ARBA" id="ARBA00022525"/>
    </source>
</evidence>
<evidence type="ECO:0000256" key="5">
    <source>
        <dbReference type="SAM" id="SignalP"/>
    </source>
</evidence>
<dbReference type="GO" id="GO:0005576">
    <property type="term" value="C:extracellular region"/>
    <property type="evidence" value="ECO:0007669"/>
    <property type="project" value="UniProtKB-SubCell"/>
</dbReference>
<reference evidence="7" key="2">
    <citation type="submission" date="2020-10" db="UniProtKB">
        <authorList>
            <consortium name="WormBaseParasite"/>
        </authorList>
    </citation>
    <scope>IDENTIFICATION</scope>
</reference>
<keyword evidence="3" id="KW-0964">Secreted</keyword>
<comment type="subcellular location">
    <subcellularLocation>
        <location evidence="1">Secreted</location>
    </subcellularLocation>
</comment>
<dbReference type="InterPro" id="IPR038479">
    <property type="entry name" value="Transthyretin-like_sf"/>
</dbReference>
<evidence type="ECO:0000256" key="2">
    <source>
        <dbReference type="ARBA" id="ARBA00010112"/>
    </source>
</evidence>
<protein>
    <submittedName>
        <fullName evidence="7">ZP domain-containing protein</fullName>
    </submittedName>
</protein>
<evidence type="ECO:0000256" key="1">
    <source>
        <dbReference type="ARBA" id="ARBA00004613"/>
    </source>
</evidence>
<comment type="similarity">
    <text evidence="2">Belongs to the nematode transthyretin-like family.</text>
</comment>
<dbReference type="Proteomes" id="UP000492821">
    <property type="component" value="Unassembled WGS sequence"/>
</dbReference>
<name>A0A7E4VUZ9_PANRE</name>
<accession>A0A7E4VUZ9</accession>
<dbReference type="Pfam" id="PF01060">
    <property type="entry name" value="TTR-52"/>
    <property type="match status" value="1"/>
</dbReference>
<dbReference type="GO" id="GO:0009986">
    <property type="term" value="C:cell surface"/>
    <property type="evidence" value="ECO:0007669"/>
    <property type="project" value="InterPro"/>
</dbReference>
<feature type="chain" id="PRO_5028940394" evidence="5">
    <location>
        <begin position="23"/>
        <end position="190"/>
    </location>
</feature>
<evidence type="ECO:0000313" key="6">
    <source>
        <dbReference type="Proteomes" id="UP000492821"/>
    </source>
</evidence>
<sequence length="190" mass="21414">MKPPSFNWHSAVLLIIATVTYCQQHTDCARDLTTECPKPDEFVTGEGDVTLKFQVYCGGQPYYGAYVQLVDYFQAVNDVIAHGHTDLDGNVHLAGKFFFYSDSDLPPPRYEYKIIVYHYCKVNSDRKNQCHQVGTYTSTIGCTKKNVEILLKMNCLVAGTKFYKLEGSSNADRIDIEKDQKLVCLDGVST</sequence>
<dbReference type="AlphaFoldDB" id="A0A7E4VUZ9"/>
<keyword evidence="6" id="KW-1185">Reference proteome</keyword>
<feature type="signal peptide" evidence="5">
    <location>
        <begin position="1"/>
        <end position="22"/>
    </location>
</feature>
<evidence type="ECO:0000313" key="7">
    <source>
        <dbReference type="WBParaSite" id="Pan_g3603.t1"/>
    </source>
</evidence>